<dbReference type="Proteomes" id="UP001142393">
    <property type="component" value="Unassembled WGS sequence"/>
</dbReference>
<dbReference type="GO" id="GO:0005975">
    <property type="term" value="P:carbohydrate metabolic process"/>
    <property type="evidence" value="ECO:0007669"/>
    <property type="project" value="InterPro"/>
</dbReference>
<evidence type="ECO:0000313" key="3">
    <source>
        <dbReference type="EMBL" id="KAJ3739324.1"/>
    </source>
</evidence>
<keyword evidence="2" id="KW-0732">Signal</keyword>
<organism evidence="3 4">
    <name type="scientific">Lentinula detonsa</name>
    <dbReference type="NCBI Taxonomy" id="2804962"/>
    <lineage>
        <taxon>Eukaryota</taxon>
        <taxon>Fungi</taxon>
        <taxon>Dikarya</taxon>
        <taxon>Basidiomycota</taxon>
        <taxon>Agaricomycotina</taxon>
        <taxon>Agaricomycetes</taxon>
        <taxon>Agaricomycetidae</taxon>
        <taxon>Agaricales</taxon>
        <taxon>Marasmiineae</taxon>
        <taxon>Omphalotaceae</taxon>
        <taxon>Lentinula</taxon>
    </lineage>
</organism>
<dbReference type="InterPro" id="IPR010905">
    <property type="entry name" value="Glyco_hydro_88"/>
</dbReference>
<gene>
    <name evidence="3" type="ORF">DFH05DRAFT_546637</name>
</gene>
<dbReference type="InterPro" id="IPR012341">
    <property type="entry name" value="6hp_glycosidase-like_sf"/>
</dbReference>
<evidence type="ECO:0000313" key="4">
    <source>
        <dbReference type="Proteomes" id="UP001142393"/>
    </source>
</evidence>
<name>A0A9W8NR49_9AGAR</name>
<dbReference type="InterPro" id="IPR008928">
    <property type="entry name" value="6-hairpin_glycosidase_sf"/>
</dbReference>
<dbReference type="PANTHER" id="PTHR41814:SF1">
    <property type="entry name" value="CELLULASE"/>
    <property type="match status" value="1"/>
</dbReference>
<keyword evidence="4" id="KW-1185">Reference proteome</keyword>
<reference evidence="3 4" key="1">
    <citation type="journal article" date="2023" name="Proc. Natl. Acad. Sci. U.S.A.">
        <title>A global phylogenomic analysis of the shiitake genus Lentinula.</title>
        <authorList>
            <person name="Sierra-Patev S."/>
            <person name="Min B."/>
            <person name="Naranjo-Ortiz M."/>
            <person name="Looney B."/>
            <person name="Konkel Z."/>
            <person name="Slot J.C."/>
            <person name="Sakamoto Y."/>
            <person name="Steenwyk J.L."/>
            <person name="Rokas A."/>
            <person name="Carro J."/>
            <person name="Camarero S."/>
            <person name="Ferreira P."/>
            <person name="Molpeceres G."/>
            <person name="Ruiz-Duenas F.J."/>
            <person name="Serrano A."/>
            <person name="Henrissat B."/>
            <person name="Drula E."/>
            <person name="Hughes K.W."/>
            <person name="Mata J.L."/>
            <person name="Ishikawa N.K."/>
            <person name="Vargas-Isla R."/>
            <person name="Ushijima S."/>
            <person name="Smith C.A."/>
            <person name="Donoghue J."/>
            <person name="Ahrendt S."/>
            <person name="Andreopoulos W."/>
            <person name="He G."/>
            <person name="LaButti K."/>
            <person name="Lipzen A."/>
            <person name="Ng V."/>
            <person name="Riley R."/>
            <person name="Sandor L."/>
            <person name="Barry K."/>
            <person name="Martinez A.T."/>
            <person name="Xiao Y."/>
            <person name="Gibbons J.G."/>
            <person name="Terashima K."/>
            <person name="Grigoriev I.V."/>
            <person name="Hibbett D."/>
        </authorList>
    </citation>
    <scope>NUCLEOTIDE SEQUENCE [LARGE SCALE GENOMIC DNA]</scope>
    <source>
        <strain evidence="3 4">TFB7810</strain>
    </source>
</reference>
<evidence type="ECO:0008006" key="5">
    <source>
        <dbReference type="Google" id="ProtNLM"/>
    </source>
</evidence>
<comment type="caution">
    <text evidence="3">The sequence shown here is derived from an EMBL/GenBank/DDBJ whole genome shotgun (WGS) entry which is preliminary data.</text>
</comment>
<feature type="signal peptide" evidence="2">
    <location>
        <begin position="1"/>
        <end position="19"/>
    </location>
</feature>
<dbReference type="SUPFAM" id="SSF48208">
    <property type="entry name" value="Six-hairpin glycosidases"/>
    <property type="match status" value="1"/>
</dbReference>
<keyword evidence="1" id="KW-0378">Hydrolase</keyword>
<proteinExistence type="predicted"/>
<protein>
    <recommendedName>
        <fullName evidence="5">Six-hairpin glycosidase</fullName>
    </recommendedName>
</protein>
<dbReference type="EMBL" id="JANVFU010000019">
    <property type="protein sequence ID" value="KAJ3739324.1"/>
    <property type="molecule type" value="Genomic_DNA"/>
</dbReference>
<accession>A0A9W8NR49</accession>
<dbReference type="GO" id="GO:0016787">
    <property type="term" value="F:hydrolase activity"/>
    <property type="evidence" value="ECO:0007669"/>
    <property type="project" value="UniProtKB-KW"/>
</dbReference>
<dbReference type="Gene3D" id="1.50.10.10">
    <property type="match status" value="1"/>
</dbReference>
<dbReference type="AlphaFoldDB" id="A0A9W8NR49"/>
<feature type="chain" id="PRO_5040891209" description="Six-hairpin glycosidase" evidence="2">
    <location>
        <begin position="20"/>
        <end position="407"/>
    </location>
</feature>
<evidence type="ECO:0000256" key="1">
    <source>
        <dbReference type="ARBA" id="ARBA00022801"/>
    </source>
</evidence>
<sequence length="407" mass="43147">MLSSTLVTLLLLSLGRADASSQSTPSNADPFPYDPGFDIEAVAATAKALPSHSWEFGTATEALLELYNSSYSVFGSATFPVPFLVPQGVPSLAYAADVIVLGTGANGLSDGDGAVGDPASLGVGAVMLGKTNESFTSGAYEEFAYITGQAPRWYNGAISQRTDVPELWADWMYMAPPFLAYYAVDTYNVSLLRSVVDQCGLYRQALKSNLTTDVPYDGLWEHIVGPQSADFGLWGTGNGWASAGMTRVLATVMNAPDSVTHGWKDQAVNNLTSWIEEIVHGAMGAPMVDGLLRNYLNDTSSDGLGFGDISSSSLIASVAYRIAVLQPRTFGSSYIQWAEGIRTTLGGNDSAGNPHVTSNGTVTPAVNPLNWFDTTPYTAGSPEGNNFVVLMYTAWRDCIIAGVCSQS</sequence>
<dbReference type="Pfam" id="PF07470">
    <property type="entry name" value="Glyco_hydro_88"/>
    <property type="match status" value="1"/>
</dbReference>
<dbReference type="PANTHER" id="PTHR41814">
    <property type="entry name" value="EXPRESSED PROTEIN"/>
    <property type="match status" value="1"/>
</dbReference>
<evidence type="ECO:0000256" key="2">
    <source>
        <dbReference type="SAM" id="SignalP"/>
    </source>
</evidence>